<dbReference type="EMBL" id="VCEJ01000008">
    <property type="protein sequence ID" value="TLU98218.1"/>
    <property type="molecule type" value="Genomic_DNA"/>
</dbReference>
<dbReference type="RefSeq" id="WP_138368316.1">
    <property type="nucleotide sequence ID" value="NZ_VCEJ01000008.1"/>
</dbReference>
<organism evidence="1 2">
    <name type="scientific">Dyadobacter luticola</name>
    <dbReference type="NCBI Taxonomy" id="1979387"/>
    <lineage>
        <taxon>Bacteria</taxon>
        <taxon>Pseudomonadati</taxon>
        <taxon>Bacteroidota</taxon>
        <taxon>Cytophagia</taxon>
        <taxon>Cytophagales</taxon>
        <taxon>Spirosomataceae</taxon>
        <taxon>Dyadobacter</taxon>
    </lineage>
</organism>
<proteinExistence type="predicted"/>
<reference evidence="1 2" key="1">
    <citation type="submission" date="2019-05" db="EMBL/GenBank/DDBJ databases">
        <authorList>
            <person name="Qu J.-H."/>
        </authorList>
    </citation>
    <scope>NUCLEOTIDE SEQUENCE [LARGE SCALE GENOMIC DNA]</scope>
    <source>
        <strain evidence="1 2">T17</strain>
    </source>
</reference>
<accession>A0A5R9KQ26</accession>
<name>A0A5R9KQ26_9BACT</name>
<evidence type="ECO:0000313" key="2">
    <source>
        <dbReference type="Proteomes" id="UP000306402"/>
    </source>
</evidence>
<dbReference type="AlphaFoldDB" id="A0A5R9KQ26"/>
<sequence length="92" mass="10637">MKNQQTIVENQIAALTAQQKQALIQQETLIREFFQQDSATEMISSLNAMTETVLFSSDVQNVTTEIRTNIVNNLRLVTFLSRLDVNYRNMKR</sequence>
<dbReference type="Proteomes" id="UP000306402">
    <property type="component" value="Unassembled WGS sequence"/>
</dbReference>
<gene>
    <name evidence="1" type="ORF">FEN17_25945</name>
</gene>
<protein>
    <submittedName>
        <fullName evidence="1">Uncharacterized protein</fullName>
    </submittedName>
</protein>
<evidence type="ECO:0000313" key="1">
    <source>
        <dbReference type="EMBL" id="TLU98218.1"/>
    </source>
</evidence>
<comment type="caution">
    <text evidence="1">The sequence shown here is derived from an EMBL/GenBank/DDBJ whole genome shotgun (WGS) entry which is preliminary data.</text>
</comment>
<keyword evidence="2" id="KW-1185">Reference proteome</keyword>